<feature type="region of interest" description="Disordered" evidence="1">
    <location>
        <begin position="1"/>
        <end position="50"/>
    </location>
</feature>
<proteinExistence type="predicted"/>
<protein>
    <submittedName>
        <fullName evidence="2">Uncharacterized protein</fullName>
    </submittedName>
</protein>
<dbReference type="AlphaFoldDB" id="A0A9P6C3Y1"/>
<sequence>MAKRKNKHGNGANDAPYIARGRGGGGSGGRGGFVRGRGRGGHPTSPGSSFMPEELDFTIHMYADCTYSGHGIDCALNFCVGCSTESSSSTGVDEWVFDAPWWRARLGSGTGAGTRLEG</sequence>
<keyword evidence="3" id="KW-1185">Reference proteome</keyword>
<dbReference type="Proteomes" id="UP000807342">
    <property type="component" value="Unassembled WGS sequence"/>
</dbReference>
<organism evidence="2 3">
    <name type="scientific">Macrolepiota fuliginosa MF-IS2</name>
    <dbReference type="NCBI Taxonomy" id="1400762"/>
    <lineage>
        <taxon>Eukaryota</taxon>
        <taxon>Fungi</taxon>
        <taxon>Dikarya</taxon>
        <taxon>Basidiomycota</taxon>
        <taxon>Agaricomycotina</taxon>
        <taxon>Agaricomycetes</taxon>
        <taxon>Agaricomycetidae</taxon>
        <taxon>Agaricales</taxon>
        <taxon>Agaricineae</taxon>
        <taxon>Agaricaceae</taxon>
        <taxon>Macrolepiota</taxon>
    </lineage>
</organism>
<reference evidence="2" key="1">
    <citation type="submission" date="2020-11" db="EMBL/GenBank/DDBJ databases">
        <authorList>
            <consortium name="DOE Joint Genome Institute"/>
            <person name="Ahrendt S."/>
            <person name="Riley R."/>
            <person name="Andreopoulos W."/>
            <person name="Labutti K."/>
            <person name="Pangilinan J."/>
            <person name="Ruiz-Duenas F.J."/>
            <person name="Barrasa J.M."/>
            <person name="Sanchez-Garcia M."/>
            <person name="Camarero S."/>
            <person name="Miyauchi S."/>
            <person name="Serrano A."/>
            <person name="Linde D."/>
            <person name="Babiker R."/>
            <person name="Drula E."/>
            <person name="Ayuso-Fernandez I."/>
            <person name="Pacheco R."/>
            <person name="Padilla G."/>
            <person name="Ferreira P."/>
            <person name="Barriuso J."/>
            <person name="Kellner H."/>
            <person name="Castanera R."/>
            <person name="Alfaro M."/>
            <person name="Ramirez L."/>
            <person name="Pisabarro A.G."/>
            <person name="Kuo A."/>
            <person name="Tritt A."/>
            <person name="Lipzen A."/>
            <person name="He G."/>
            <person name="Yan M."/>
            <person name="Ng V."/>
            <person name="Cullen D."/>
            <person name="Martin F."/>
            <person name="Rosso M.-N."/>
            <person name="Henrissat B."/>
            <person name="Hibbett D."/>
            <person name="Martinez A.T."/>
            <person name="Grigoriev I.V."/>
        </authorList>
    </citation>
    <scope>NUCLEOTIDE SEQUENCE</scope>
    <source>
        <strain evidence="2">MF-IS2</strain>
    </source>
</reference>
<comment type="caution">
    <text evidence="2">The sequence shown here is derived from an EMBL/GenBank/DDBJ whole genome shotgun (WGS) entry which is preliminary data.</text>
</comment>
<evidence type="ECO:0000256" key="1">
    <source>
        <dbReference type="SAM" id="MobiDB-lite"/>
    </source>
</evidence>
<evidence type="ECO:0000313" key="2">
    <source>
        <dbReference type="EMBL" id="KAF9447909.1"/>
    </source>
</evidence>
<gene>
    <name evidence="2" type="ORF">P691DRAFT_801670</name>
</gene>
<feature type="compositionally biased region" description="Gly residues" evidence="1">
    <location>
        <begin position="21"/>
        <end position="35"/>
    </location>
</feature>
<evidence type="ECO:0000313" key="3">
    <source>
        <dbReference type="Proteomes" id="UP000807342"/>
    </source>
</evidence>
<accession>A0A9P6C3Y1</accession>
<dbReference type="EMBL" id="MU151181">
    <property type="protein sequence ID" value="KAF9447909.1"/>
    <property type="molecule type" value="Genomic_DNA"/>
</dbReference>
<name>A0A9P6C3Y1_9AGAR</name>